<dbReference type="InterPro" id="IPR036113">
    <property type="entry name" value="Asp/Glu-ADT_sf_sub_c"/>
</dbReference>
<keyword evidence="1 2" id="KW-0436">Ligase</keyword>
<dbReference type="HAMAP" id="MF_00122">
    <property type="entry name" value="GatC"/>
    <property type="match status" value="1"/>
</dbReference>
<dbReference type="GO" id="GO:0005524">
    <property type="term" value="F:ATP binding"/>
    <property type="evidence" value="ECO:0007669"/>
    <property type="project" value="UniProtKB-KW"/>
</dbReference>
<protein>
    <recommendedName>
        <fullName evidence="2">Aspartyl/glutamyl-tRNA(Asn/Gln) amidotransferase subunit C</fullName>
        <shortName evidence="2">Asp/Glu-ADT subunit C</shortName>
        <ecNumber evidence="2">6.3.5.-</ecNumber>
    </recommendedName>
</protein>
<dbReference type="GO" id="GO:0006412">
    <property type="term" value="P:translation"/>
    <property type="evidence" value="ECO:0007669"/>
    <property type="project" value="UniProtKB-UniRule"/>
</dbReference>
<dbReference type="Proteomes" id="UP001229244">
    <property type="component" value="Unassembled WGS sequence"/>
</dbReference>
<dbReference type="GO" id="GO:0006450">
    <property type="term" value="P:regulation of translational fidelity"/>
    <property type="evidence" value="ECO:0007669"/>
    <property type="project" value="InterPro"/>
</dbReference>
<evidence type="ECO:0000256" key="1">
    <source>
        <dbReference type="ARBA" id="ARBA00022598"/>
    </source>
</evidence>
<dbReference type="NCBIfam" id="TIGR00135">
    <property type="entry name" value="gatC"/>
    <property type="match status" value="1"/>
</dbReference>
<accession>A0AAE3VMF5</accession>
<evidence type="ECO:0000256" key="2">
    <source>
        <dbReference type="HAMAP-Rule" id="MF_00122"/>
    </source>
</evidence>
<dbReference type="InterPro" id="IPR003837">
    <property type="entry name" value="GatC"/>
</dbReference>
<evidence type="ECO:0000313" key="4">
    <source>
        <dbReference type="Proteomes" id="UP001229244"/>
    </source>
</evidence>
<keyword evidence="2" id="KW-0547">Nucleotide-binding</keyword>
<dbReference type="PANTHER" id="PTHR15004:SF0">
    <property type="entry name" value="GLUTAMYL-TRNA(GLN) AMIDOTRANSFERASE SUBUNIT C, MITOCHONDRIAL"/>
    <property type="match status" value="1"/>
</dbReference>
<dbReference type="GO" id="GO:0050567">
    <property type="term" value="F:glutaminyl-tRNA synthase (glutamine-hydrolyzing) activity"/>
    <property type="evidence" value="ECO:0007669"/>
    <property type="project" value="UniProtKB-UniRule"/>
</dbReference>
<dbReference type="PANTHER" id="PTHR15004">
    <property type="entry name" value="GLUTAMYL-TRNA(GLN) AMIDOTRANSFERASE SUBUNIT C, MITOCHONDRIAL"/>
    <property type="match status" value="1"/>
</dbReference>
<keyword evidence="4" id="KW-1185">Reference proteome</keyword>
<comment type="caution">
    <text evidence="3">The sequence shown here is derived from an EMBL/GenBank/DDBJ whole genome shotgun (WGS) entry which is preliminary data.</text>
</comment>
<comment type="catalytic activity">
    <reaction evidence="2">
        <text>L-glutamyl-tRNA(Gln) + L-glutamine + ATP + H2O = L-glutaminyl-tRNA(Gln) + L-glutamate + ADP + phosphate + H(+)</text>
        <dbReference type="Rhea" id="RHEA:17521"/>
        <dbReference type="Rhea" id="RHEA-COMP:9681"/>
        <dbReference type="Rhea" id="RHEA-COMP:9684"/>
        <dbReference type="ChEBI" id="CHEBI:15377"/>
        <dbReference type="ChEBI" id="CHEBI:15378"/>
        <dbReference type="ChEBI" id="CHEBI:29985"/>
        <dbReference type="ChEBI" id="CHEBI:30616"/>
        <dbReference type="ChEBI" id="CHEBI:43474"/>
        <dbReference type="ChEBI" id="CHEBI:58359"/>
        <dbReference type="ChEBI" id="CHEBI:78520"/>
        <dbReference type="ChEBI" id="CHEBI:78521"/>
        <dbReference type="ChEBI" id="CHEBI:456216"/>
    </reaction>
</comment>
<comment type="similarity">
    <text evidence="2">Belongs to the GatC family.</text>
</comment>
<reference evidence="3" key="1">
    <citation type="submission" date="2023-07" db="EMBL/GenBank/DDBJ databases">
        <title>Genomic Encyclopedia of Type Strains, Phase IV (KMG-IV): sequencing the most valuable type-strain genomes for metagenomic binning, comparative biology and taxonomic classification.</title>
        <authorList>
            <person name="Goeker M."/>
        </authorList>
    </citation>
    <scope>NUCLEOTIDE SEQUENCE</scope>
    <source>
        <strain evidence="3">DSM 21202</strain>
    </source>
</reference>
<dbReference type="Gene3D" id="1.10.20.60">
    <property type="entry name" value="Glu-tRNAGln amidotransferase C subunit, N-terminal domain"/>
    <property type="match status" value="1"/>
</dbReference>
<dbReference type="EMBL" id="JAUSUL010000001">
    <property type="protein sequence ID" value="MDQ0314731.1"/>
    <property type="molecule type" value="Genomic_DNA"/>
</dbReference>
<dbReference type="GO" id="GO:0070681">
    <property type="term" value="P:glutaminyl-tRNAGln biosynthesis via transamidation"/>
    <property type="evidence" value="ECO:0007669"/>
    <property type="project" value="TreeGrafter"/>
</dbReference>
<organism evidence="3 4">
    <name type="scientific">Amorphus orientalis</name>
    <dbReference type="NCBI Taxonomy" id="649198"/>
    <lineage>
        <taxon>Bacteria</taxon>
        <taxon>Pseudomonadati</taxon>
        <taxon>Pseudomonadota</taxon>
        <taxon>Alphaproteobacteria</taxon>
        <taxon>Hyphomicrobiales</taxon>
        <taxon>Amorphaceae</taxon>
        <taxon>Amorphus</taxon>
    </lineage>
</organism>
<comment type="catalytic activity">
    <reaction evidence="2">
        <text>L-aspartyl-tRNA(Asn) + L-glutamine + ATP + H2O = L-asparaginyl-tRNA(Asn) + L-glutamate + ADP + phosphate + 2 H(+)</text>
        <dbReference type="Rhea" id="RHEA:14513"/>
        <dbReference type="Rhea" id="RHEA-COMP:9674"/>
        <dbReference type="Rhea" id="RHEA-COMP:9677"/>
        <dbReference type="ChEBI" id="CHEBI:15377"/>
        <dbReference type="ChEBI" id="CHEBI:15378"/>
        <dbReference type="ChEBI" id="CHEBI:29985"/>
        <dbReference type="ChEBI" id="CHEBI:30616"/>
        <dbReference type="ChEBI" id="CHEBI:43474"/>
        <dbReference type="ChEBI" id="CHEBI:58359"/>
        <dbReference type="ChEBI" id="CHEBI:78515"/>
        <dbReference type="ChEBI" id="CHEBI:78516"/>
        <dbReference type="ChEBI" id="CHEBI:456216"/>
    </reaction>
</comment>
<evidence type="ECO:0000313" key="3">
    <source>
        <dbReference type="EMBL" id="MDQ0314731.1"/>
    </source>
</evidence>
<gene>
    <name evidence="2" type="primary">gatC</name>
    <name evidence="3" type="ORF">J2S73_001168</name>
</gene>
<name>A0AAE3VMF5_9HYPH</name>
<comment type="subunit">
    <text evidence="2">Heterotrimer of A, B and C subunits.</text>
</comment>
<sequence length="95" mass="10307">MSVDKGTVKHVAKLARLAVTDEEADKLTTELNGILAFVDELAEVDVTDVPPMTAVVATAMKMREDKVTDGERVEDVLSNAPDSEDGYYLVPKVVE</sequence>
<comment type="function">
    <text evidence="2">Allows the formation of correctly charged Asn-tRNA(Asn) or Gln-tRNA(Gln) through the transamidation of misacylated Asp-tRNA(Asn) or Glu-tRNA(Gln) in organisms which lack either or both of asparaginyl-tRNA or glutaminyl-tRNA synthetases. The reaction takes place in the presence of glutamine and ATP through an activated phospho-Asp-tRNA(Asn) or phospho-Glu-tRNA(Gln).</text>
</comment>
<dbReference type="Pfam" id="PF02686">
    <property type="entry name" value="GatC"/>
    <property type="match status" value="1"/>
</dbReference>
<dbReference type="EC" id="6.3.5.-" evidence="2"/>
<dbReference type="RefSeq" id="WP_306884515.1">
    <property type="nucleotide sequence ID" value="NZ_JAUSUL010000001.1"/>
</dbReference>
<keyword evidence="2" id="KW-0648">Protein biosynthesis</keyword>
<dbReference type="AlphaFoldDB" id="A0AAE3VMF5"/>
<keyword evidence="2" id="KW-0067">ATP-binding</keyword>
<dbReference type="SUPFAM" id="SSF141000">
    <property type="entry name" value="Glu-tRNAGln amidotransferase C subunit"/>
    <property type="match status" value="1"/>
</dbReference>
<proteinExistence type="inferred from homology"/>